<sequence>MTGLERARADLARGDARKARDRLKGLVATFPDSVEIRGLLAEAYRRDRQFPEAGRWGYLVGDAATDAERRAFERHAGFGWRGRITESRLRRLLRTDELAVIADDDGRGMLRTLPSRRHPDRPDGLGAALARAVATLRAALTWR</sequence>
<proteinExistence type="predicted"/>
<dbReference type="RefSeq" id="WP_156971727.1">
    <property type="nucleotide sequence ID" value="NZ_BMEA01000001.1"/>
</dbReference>
<comment type="caution">
    <text evidence="1">The sequence shown here is derived from an EMBL/GenBank/DDBJ whole genome shotgun (WGS) entry which is preliminary data.</text>
</comment>
<accession>A0A8H9FPB9</accession>
<protein>
    <submittedName>
        <fullName evidence="1">Uncharacterized protein</fullName>
    </submittedName>
</protein>
<dbReference type="Pfam" id="PF20225">
    <property type="entry name" value="DUF6584"/>
    <property type="match status" value="1"/>
</dbReference>
<gene>
    <name evidence="1" type="ORF">GCM10011314_02060</name>
</gene>
<dbReference type="EMBL" id="BMEA01000001">
    <property type="protein sequence ID" value="GGB66505.1"/>
    <property type="molecule type" value="Genomic_DNA"/>
</dbReference>
<organism evidence="1 2">
    <name type="scientific">Knoellia flava</name>
    <dbReference type="NCBI Taxonomy" id="913969"/>
    <lineage>
        <taxon>Bacteria</taxon>
        <taxon>Bacillati</taxon>
        <taxon>Actinomycetota</taxon>
        <taxon>Actinomycetes</taxon>
        <taxon>Micrococcales</taxon>
        <taxon>Intrasporangiaceae</taxon>
        <taxon>Knoellia</taxon>
    </lineage>
</organism>
<dbReference type="AlphaFoldDB" id="A0A8H9FPB9"/>
<reference evidence="1" key="2">
    <citation type="submission" date="2020-09" db="EMBL/GenBank/DDBJ databases">
        <authorList>
            <person name="Sun Q."/>
            <person name="Zhou Y."/>
        </authorList>
    </citation>
    <scope>NUCLEOTIDE SEQUENCE</scope>
    <source>
        <strain evidence="1">CGMCC 1.10749</strain>
    </source>
</reference>
<reference evidence="1" key="1">
    <citation type="journal article" date="2014" name="Int. J. Syst. Evol. Microbiol.">
        <title>Complete genome sequence of Corynebacterium casei LMG S-19264T (=DSM 44701T), isolated from a smear-ripened cheese.</title>
        <authorList>
            <consortium name="US DOE Joint Genome Institute (JGI-PGF)"/>
            <person name="Walter F."/>
            <person name="Albersmeier A."/>
            <person name="Kalinowski J."/>
            <person name="Ruckert C."/>
        </authorList>
    </citation>
    <scope>NUCLEOTIDE SEQUENCE</scope>
    <source>
        <strain evidence="1">CGMCC 1.10749</strain>
    </source>
</reference>
<dbReference type="InterPro" id="IPR046491">
    <property type="entry name" value="DUF6584"/>
</dbReference>
<dbReference type="Proteomes" id="UP000628079">
    <property type="component" value="Unassembled WGS sequence"/>
</dbReference>
<name>A0A8H9FPB9_9MICO</name>
<evidence type="ECO:0000313" key="2">
    <source>
        <dbReference type="Proteomes" id="UP000628079"/>
    </source>
</evidence>
<evidence type="ECO:0000313" key="1">
    <source>
        <dbReference type="EMBL" id="GGB66505.1"/>
    </source>
</evidence>